<evidence type="ECO:0000313" key="2">
    <source>
        <dbReference type="EMBL" id="ESN97835.1"/>
    </source>
</evidence>
<gene>
    <name evidence="3" type="primary">20206260</name>
    <name evidence="2" type="ORF">HELRODRAFT_177470</name>
</gene>
<keyword evidence="1" id="KW-1133">Transmembrane helix</keyword>
<dbReference type="AlphaFoldDB" id="T1FBR1"/>
<reference evidence="3" key="3">
    <citation type="submission" date="2015-06" db="UniProtKB">
        <authorList>
            <consortium name="EnsemblMetazoa"/>
        </authorList>
    </citation>
    <scope>IDENTIFICATION</scope>
</reference>
<dbReference type="Proteomes" id="UP000015101">
    <property type="component" value="Unassembled WGS sequence"/>
</dbReference>
<feature type="transmembrane region" description="Helical" evidence="1">
    <location>
        <begin position="14"/>
        <end position="33"/>
    </location>
</feature>
<keyword evidence="1" id="KW-0812">Transmembrane</keyword>
<dbReference type="EMBL" id="KB097269">
    <property type="protein sequence ID" value="ESN97835.1"/>
    <property type="molecule type" value="Genomic_DNA"/>
</dbReference>
<keyword evidence="1" id="KW-0472">Membrane</keyword>
<accession>T1FBR1</accession>
<evidence type="ECO:0000256" key="1">
    <source>
        <dbReference type="SAM" id="Phobius"/>
    </source>
</evidence>
<evidence type="ECO:0000313" key="4">
    <source>
        <dbReference type="Proteomes" id="UP000015101"/>
    </source>
</evidence>
<dbReference type="EMBL" id="AMQM01006073">
    <property type="status" value="NOT_ANNOTATED_CDS"/>
    <property type="molecule type" value="Genomic_DNA"/>
</dbReference>
<keyword evidence="4" id="KW-1185">Reference proteome</keyword>
<dbReference type="InParanoid" id="T1FBR1"/>
<sequence>MTVISKMTIISPTIIRTLTIINIMTIVRAVVIINTMTLINMIIIIRTMTFISTMIVINMMIKHHHFGNSHFHKAWALQKPSCTFFELFPGLILCLDESQDPLKFFKTINLSGVRIRTPTMNLLGCYKPCERKNMFKTFYAGY</sequence>
<name>T1FBR1_HELRO</name>
<reference evidence="4" key="1">
    <citation type="submission" date="2012-12" db="EMBL/GenBank/DDBJ databases">
        <authorList>
            <person name="Hellsten U."/>
            <person name="Grimwood J."/>
            <person name="Chapman J.A."/>
            <person name="Shapiro H."/>
            <person name="Aerts A."/>
            <person name="Otillar R.P."/>
            <person name="Terry A.Y."/>
            <person name="Boore J.L."/>
            <person name="Simakov O."/>
            <person name="Marletaz F."/>
            <person name="Cho S.-J."/>
            <person name="Edsinger-Gonzales E."/>
            <person name="Havlak P."/>
            <person name="Kuo D.-H."/>
            <person name="Larsson T."/>
            <person name="Lv J."/>
            <person name="Arendt D."/>
            <person name="Savage R."/>
            <person name="Osoegawa K."/>
            <person name="de Jong P."/>
            <person name="Lindberg D.R."/>
            <person name="Seaver E.C."/>
            <person name="Weisblat D.A."/>
            <person name="Putnam N.H."/>
            <person name="Grigoriev I.V."/>
            <person name="Rokhsar D.S."/>
        </authorList>
    </citation>
    <scope>NUCLEOTIDE SEQUENCE</scope>
</reference>
<evidence type="ECO:0000313" key="3">
    <source>
        <dbReference type="EnsemblMetazoa" id="HelroP177470"/>
    </source>
</evidence>
<feature type="transmembrane region" description="Helical" evidence="1">
    <location>
        <begin position="39"/>
        <end position="61"/>
    </location>
</feature>
<proteinExistence type="predicted"/>
<dbReference type="CTD" id="20206260"/>
<dbReference type="HOGENOM" id="CLU_1817888_0_0_1"/>
<dbReference type="KEGG" id="hro:HELRODRAFT_177470"/>
<protein>
    <submittedName>
        <fullName evidence="2 3">Uncharacterized protein</fullName>
    </submittedName>
</protein>
<organism evidence="3 4">
    <name type="scientific">Helobdella robusta</name>
    <name type="common">Californian leech</name>
    <dbReference type="NCBI Taxonomy" id="6412"/>
    <lineage>
        <taxon>Eukaryota</taxon>
        <taxon>Metazoa</taxon>
        <taxon>Spiralia</taxon>
        <taxon>Lophotrochozoa</taxon>
        <taxon>Annelida</taxon>
        <taxon>Clitellata</taxon>
        <taxon>Hirudinea</taxon>
        <taxon>Rhynchobdellida</taxon>
        <taxon>Glossiphoniidae</taxon>
        <taxon>Helobdella</taxon>
    </lineage>
</organism>
<dbReference type="EnsemblMetazoa" id="HelroT177470">
    <property type="protein sequence ID" value="HelroP177470"/>
    <property type="gene ID" value="HelroG177470"/>
</dbReference>
<dbReference type="GeneID" id="20206260"/>
<dbReference type="RefSeq" id="XP_009023918.1">
    <property type="nucleotide sequence ID" value="XM_009025670.1"/>
</dbReference>
<reference evidence="2 4" key="2">
    <citation type="journal article" date="2013" name="Nature">
        <title>Insights into bilaterian evolution from three spiralian genomes.</title>
        <authorList>
            <person name="Simakov O."/>
            <person name="Marletaz F."/>
            <person name="Cho S.J."/>
            <person name="Edsinger-Gonzales E."/>
            <person name="Havlak P."/>
            <person name="Hellsten U."/>
            <person name="Kuo D.H."/>
            <person name="Larsson T."/>
            <person name="Lv J."/>
            <person name="Arendt D."/>
            <person name="Savage R."/>
            <person name="Osoegawa K."/>
            <person name="de Jong P."/>
            <person name="Grimwood J."/>
            <person name="Chapman J.A."/>
            <person name="Shapiro H."/>
            <person name="Aerts A."/>
            <person name="Otillar R.P."/>
            <person name="Terry A.Y."/>
            <person name="Boore J.L."/>
            <person name="Grigoriev I.V."/>
            <person name="Lindberg D.R."/>
            <person name="Seaver E.C."/>
            <person name="Weisblat D.A."/>
            <person name="Putnam N.H."/>
            <person name="Rokhsar D.S."/>
        </authorList>
    </citation>
    <scope>NUCLEOTIDE SEQUENCE</scope>
</reference>